<feature type="domain" description="Chlorhexidine efflux transporter" evidence="2">
    <location>
        <begin position="77"/>
        <end position="138"/>
    </location>
</feature>
<feature type="transmembrane region" description="Helical" evidence="1">
    <location>
        <begin position="81"/>
        <end position="104"/>
    </location>
</feature>
<feature type="transmembrane region" description="Helical" evidence="1">
    <location>
        <begin position="110"/>
        <end position="132"/>
    </location>
</feature>
<keyword evidence="1" id="KW-1133">Transmembrane helix</keyword>
<accession>A0ABX7G0E6</accession>
<protein>
    <submittedName>
        <fullName evidence="3">PACE efflux transporter</fullName>
    </submittedName>
</protein>
<dbReference type="InterPro" id="IPR058208">
    <property type="entry name" value="PACE"/>
</dbReference>
<evidence type="ECO:0000259" key="2">
    <source>
        <dbReference type="Pfam" id="PF05232"/>
    </source>
</evidence>
<gene>
    <name evidence="3" type="ORF">JQC75_12800</name>
</gene>
<dbReference type="InterPro" id="IPR007896">
    <property type="entry name" value="BTP_bacteria"/>
</dbReference>
<reference evidence="3 4" key="1">
    <citation type="journal article" date="2012" name="Antonie Van Leeuwenhoek">
        <title>Shewanella litorisediminis sp. nov., a gammaproteobacterium isolated from a tidal flat sediment.</title>
        <authorList>
            <person name="Lee M.H."/>
            <person name="Yoon J.H."/>
        </authorList>
    </citation>
    <scope>NUCLEOTIDE SEQUENCE [LARGE SCALE GENOMIC DNA]</scope>
    <source>
        <strain evidence="3 4">SMK1-12</strain>
    </source>
</reference>
<evidence type="ECO:0000256" key="1">
    <source>
        <dbReference type="SAM" id="Phobius"/>
    </source>
</evidence>
<evidence type="ECO:0000313" key="3">
    <source>
        <dbReference type="EMBL" id="QRH00754.1"/>
    </source>
</evidence>
<proteinExistence type="predicted"/>
<keyword evidence="1" id="KW-0472">Membrane</keyword>
<feature type="domain" description="Chlorhexidine efflux transporter" evidence="2">
    <location>
        <begin position="7"/>
        <end position="70"/>
    </location>
</feature>
<dbReference type="EMBL" id="CP069213">
    <property type="protein sequence ID" value="QRH00754.1"/>
    <property type="molecule type" value="Genomic_DNA"/>
</dbReference>
<organism evidence="3 4">
    <name type="scientific">Shewanella litorisediminis</name>
    <dbReference type="NCBI Taxonomy" id="1173586"/>
    <lineage>
        <taxon>Bacteria</taxon>
        <taxon>Pseudomonadati</taxon>
        <taxon>Pseudomonadota</taxon>
        <taxon>Gammaproteobacteria</taxon>
        <taxon>Alteromonadales</taxon>
        <taxon>Shewanellaceae</taxon>
        <taxon>Shewanella</taxon>
    </lineage>
</organism>
<keyword evidence="4" id="KW-1185">Reference proteome</keyword>
<name>A0ABX7G0E6_9GAMM</name>
<feature type="transmembrane region" description="Helical" evidence="1">
    <location>
        <begin position="42"/>
        <end position="60"/>
    </location>
</feature>
<dbReference type="RefSeq" id="WP_203324464.1">
    <property type="nucleotide sequence ID" value="NZ_CP069213.1"/>
</dbReference>
<dbReference type="Proteomes" id="UP000596252">
    <property type="component" value="Chromosome"/>
</dbReference>
<keyword evidence="1" id="KW-0812">Transmembrane</keyword>
<dbReference type="Pfam" id="PF05232">
    <property type="entry name" value="BTP"/>
    <property type="match status" value="2"/>
</dbReference>
<evidence type="ECO:0000313" key="4">
    <source>
        <dbReference type="Proteomes" id="UP000596252"/>
    </source>
</evidence>
<feature type="transmembrane region" description="Helical" evidence="1">
    <location>
        <begin position="12"/>
        <end position="36"/>
    </location>
</feature>
<sequence length="155" mass="18050">MGRTIKKSRRERLFQALLFESVALLLLVPLSTLIAGQHPGDMAIVTAALSLYAVCWSYVYNQRFEWLCQRFALQKNAVVRVCHILGFELGLMLATLPAVAWYLHISLWQALLLETGFLVFFLLYGLVFYWVYDEVRRRSFEQEMTNNRLSSLRPK</sequence>
<dbReference type="NCBIfam" id="NF033664">
    <property type="entry name" value="PACE_transport"/>
    <property type="match status" value="1"/>
</dbReference>